<dbReference type="InterPro" id="IPR046030">
    <property type="entry name" value="DUF5988"/>
</dbReference>
<comment type="caution">
    <text evidence="1">The sequence shown here is derived from an EMBL/GenBank/DDBJ whole genome shotgun (WGS) entry which is preliminary data.</text>
</comment>
<organism evidence="1 2">
    <name type="scientific">Streptomyces himalayensis subsp. himalayensis</name>
    <dbReference type="NCBI Taxonomy" id="2756131"/>
    <lineage>
        <taxon>Bacteria</taxon>
        <taxon>Bacillati</taxon>
        <taxon>Actinomycetota</taxon>
        <taxon>Actinomycetes</taxon>
        <taxon>Kitasatosporales</taxon>
        <taxon>Streptomycetaceae</taxon>
        <taxon>Streptomyces</taxon>
        <taxon>Streptomyces himalayensis</taxon>
    </lineage>
</organism>
<sequence length="66" mass="7270">MINIAVEGGPEGIGRVCEIDAPVVPERWTVAYYGRHHHFERTGAVVRVAGVDVPLFRFSYSTAIAE</sequence>
<gene>
    <name evidence="1" type="ORF">H1D24_40130</name>
</gene>
<protein>
    <submittedName>
        <fullName evidence="1">Uncharacterized protein</fullName>
    </submittedName>
</protein>
<dbReference type="EMBL" id="JACEHE010000055">
    <property type="protein sequence ID" value="MBA2951798.1"/>
    <property type="molecule type" value="Genomic_DNA"/>
</dbReference>
<evidence type="ECO:0000313" key="1">
    <source>
        <dbReference type="EMBL" id="MBA2951798.1"/>
    </source>
</evidence>
<reference evidence="1 2" key="1">
    <citation type="submission" date="2020-07" db="EMBL/GenBank/DDBJ databases">
        <title>Streptomyces isolated from Indian soil.</title>
        <authorList>
            <person name="Mandal S."/>
            <person name="Maiti P.K."/>
        </authorList>
    </citation>
    <scope>NUCLEOTIDE SEQUENCE [LARGE SCALE GENOMIC DNA]</scope>
    <source>
        <strain evidence="1 2">PSKA28</strain>
    </source>
</reference>
<dbReference type="Pfam" id="PF19450">
    <property type="entry name" value="DUF5988"/>
    <property type="match status" value="1"/>
</dbReference>
<evidence type="ECO:0000313" key="2">
    <source>
        <dbReference type="Proteomes" id="UP000545761"/>
    </source>
</evidence>
<name>A0A7W0IDJ3_9ACTN</name>
<dbReference type="Proteomes" id="UP000545761">
    <property type="component" value="Unassembled WGS sequence"/>
</dbReference>
<dbReference type="RefSeq" id="WP_181662708.1">
    <property type="nucleotide sequence ID" value="NZ_JACEHE010000055.1"/>
</dbReference>
<proteinExistence type="predicted"/>
<accession>A0A7W0IDJ3</accession>
<dbReference type="AlphaFoldDB" id="A0A7W0IDJ3"/>